<dbReference type="EMBL" id="BARU01014527">
    <property type="protein sequence ID" value="GAH33813.1"/>
    <property type="molecule type" value="Genomic_DNA"/>
</dbReference>
<feature type="non-terminal residue" evidence="1">
    <location>
        <position position="1"/>
    </location>
</feature>
<name>X1GLC4_9ZZZZ</name>
<proteinExistence type="predicted"/>
<accession>X1GLC4</accession>
<reference evidence="1" key="1">
    <citation type="journal article" date="2014" name="Front. Microbiol.">
        <title>High frequency of phylogenetically diverse reductive dehalogenase-homologous genes in deep subseafloor sedimentary metagenomes.</title>
        <authorList>
            <person name="Kawai M."/>
            <person name="Futagami T."/>
            <person name="Toyoda A."/>
            <person name="Takaki Y."/>
            <person name="Nishi S."/>
            <person name="Hori S."/>
            <person name="Arai W."/>
            <person name="Tsubouchi T."/>
            <person name="Morono Y."/>
            <person name="Uchiyama I."/>
            <person name="Ito T."/>
            <person name="Fujiyama A."/>
            <person name="Inagaki F."/>
            <person name="Takami H."/>
        </authorList>
    </citation>
    <scope>NUCLEOTIDE SEQUENCE</scope>
    <source>
        <strain evidence="1">Expedition CK06-06</strain>
    </source>
</reference>
<sequence length="50" mass="5823">ELHGPEAAQTTWELLNKEDYRICQMTPDYPQVHSLQDLDWKSYLVAFANG</sequence>
<evidence type="ECO:0000313" key="1">
    <source>
        <dbReference type="EMBL" id="GAH33813.1"/>
    </source>
</evidence>
<dbReference type="AlphaFoldDB" id="X1GLC4"/>
<gene>
    <name evidence="1" type="ORF">S03H2_25581</name>
</gene>
<organism evidence="1">
    <name type="scientific">marine sediment metagenome</name>
    <dbReference type="NCBI Taxonomy" id="412755"/>
    <lineage>
        <taxon>unclassified sequences</taxon>
        <taxon>metagenomes</taxon>
        <taxon>ecological metagenomes</taxon>
    </lineage>
</organism>
<protein>
    <submittedName>
        <fullName evidence="1">Uncharacterized protein</fullName>
    </submittedName>
</protein>
<comment type="caution">
    <text evidence="1">The sequence shown here is derived from an EMBL/GenBank/DDBJ whole genome shotgun (WGS) entry which is preliminary data.</text>
</comment>